<comment type="caution">
    <text evidence="1">The sequence shown here is derived from an EMBL/GenBank/DDBJ whole genome shotgun (WGS) entry which is preliminary data.</text>
</comment>
<keyword evidence="2" id="KW-1185">Reference proteome</keyword>
<evidence type="ECO:0000313" key="2">
    <source>
        <dbReference type="Proteomes" id="UP000246635"/>
    </source>
</evidence>
<dbReference type="EMBL" id="QGTQ01000003">
    <property type="protein sequence ID" value="PWW06538.1"/>
    <property type="molecule type" value="Genomic_DNA"/>
</dbReference>
<name>A0A2V2YXI3_9BACL</name>
<organism evidence="1 2">
    <name type="scientific">Paenibacillus cellulosilyticus</name>
    <dbReference type="NCBI Taxonomy" id="375489"/>
    <lineage>
        <taxon>Bacteria</taxon>
        <taxon>Bacillati</taxon>
        <taxon>Bacillota</taxon>
        <taxon>Bacilli</taxon>
        <taxon>Bacillales</taxon>
        <taxon>Paenibacillaceae</taxon>
        <taxon>Paenibacillus</taxon>
    </lineage>
</organism>
<sequence length="42" mass="4393">MKAVPNRVSFFVVQSVLFRLGLPSGIAILAELGLEGGRGPPV</sequence>
<evidence type="ECO:0000313" key="1">
    <source>
        <dbReference type="EMBL" id="PWW06538.1"/>
    </source>
</evidence>
<protein>
    <submittedName>
        <fullName evidence="1">Uncharacterized protein</fullName>
    </submittedName>
</protein>
<dbReference type="AlphaFoldDB" id="A0A2V2YXI3"/>
<dbReference type="Proteomes" id="UP000246635">
    <property type="component" value="Unassembled WGS sequence"/>
</dbReference>
<reference evidence="1 2" key="1">
    <citation type="submission" date="2018-05" db="EMBL/GenBank/DDBJ databases">
        <title>Genomic Encyclopedia of Type Strains, Phase III (KMG-III): the genomes of soil and plant-associated and newly described type strains.</title>
        <authorList>
            <person name="Whitman W."/>
        </authorList>
    </citation>
    <scope>NUCLEOTIDE SEQUENCE [LARGE SCALE GENOMIC DNA]</scope>
    <source>
        <strain evidence="1 2">CECT 5696</strain>
    </source>
</reference>
<gene>
    <name evidence="1" type="ORF">DFQ01_103442</name>
</gene>
<proteinExistence type="predicted"/>
<accession>A0A2V2YXI3</accession>